<dbReference type="InterPro" id="IPR036259">
    <property type="entry name" value="MFS_trans_sf"/>
</dbReference>
<feature type="domain" description="Major facilitator superfamily (MFS) profile" evidence="9">
    <location>
        <begin position="51"/>
        <end position="272"/>
    </location>
</feature>
<keyword evidence="3" id="KW-1003">Cell membrane</keyword>
<feature type="transmembrane region" description="Helical" evidence="8">
    <location>
        <begin position="224"/>
        <end position="245"/>
    </location>
</feature>
<dbReference type="PROSITE" id="PS50850">
    <property type="entry name" value="MFS"/>
    <property type="match status" value="1"/>
</dbReference>
<feature type="transmembrane region" description="Helical" evidence="8">
    <location>
        <begin position="52"/>
        <end position="73"/>
    </location>
</feature>
<evidence type="ECO:0000256" key="4">
    <source>
        <dbReference type="ARBA" id="ARBA00022692"/>
    </source>
</evidence>
<feature type="transmembrane region" description="Helical" evidence="8">
    <location>
        <begin position="182"/>
        <end position="204"/>
    </location>
</feature>
<accession>A0ABP9HCH7</accession>
<name>A0ABP9HCH7_9ACTN</name>
<comment type="caution">
    <text evidence="10">The sequence shown here is derived from an EMBL/GenBank/DDBJ whole genome shotgun (WGS) entry which is preliminary data.</text>
</comment>
<feature type="transmembrane region" description="Helical" evidence="8">
    <location>
        <begin position="121"/>
        <end position="140"/>
    </location>
</feature>
<proteinExistence type="predicted"/>
<feature type="transmembrane region" description="Helical" evidence="8">
    <location>
        <begin position="152"/>
        <end position="170"/>
    </location>
</feature>
<reference evidence="11" key="1">
    <citation type="journal article" date="2019" name="Int. J. Syst. Evol. Microbiol.">
        <title>The Global Catalogue of Microorganisms (GCM) 10K type strain sequencing project: providing services to taxonomists for standard genome sequencing and annotation.</title>
        <authorList>
            <consortium name="The Broad Institute Genomics Platform"/>
            <consortium name="The Broad Institute Genome Sequencing Center for Infectious Disease"/>
            <person name="Wu L."/>
            <person name="Ma J."/>
        </authorList>
    </citation>
    <scope>NUCLEOTIDE SEQUENCE [LARGE SCALE GENOMIC DNA]</scope>
    <source>
        <strain evidence="11">JCM 17986</strain>
    </source>
</reference>
<dbReference type="EMBL" id="BAABHS010000011">
    <property type="protein sequence ID" value="GAA4967528.1"/>
    <property type="molecule type" value="Genomic_DNA"/>
</dbReference>
<evidence type="ECO:0000259" key="9">
    <source>
        <dbReference type="PROSITE" id="PS50850"/>
    </source>
</evidence>
<dbReference type="InterPro" id="IPR020846">
    <property type="entry name" value="MFS_dom"/>
</dbReference>
<comment type="subcellular location">
    <subcellularLocation>
        <location evidence="1">Cell membrane</location>
        <topology evidence="1">Multi-pass membrane protein</topology>
    </subcellularLocation>
</comment>
<evidence type="ECO:0000313" key="11">
    <source>
        <dbReference type="Proteomes" id="UP001500466"/>
    </source>
</evidence>
<evidence type="ECO:0000256" key="3">
    <source>
        <dbReference type="ARBA" id="ARBA00022475"/>
    </source>
</evidence>
<keyword evidence="4 8" id="KW-0812">Transmembrane</keyword>
<feature type="transmembrane region" description="Helical" evidence="8">
    <location>
        <begin position="93"/>
        <end position="114"/>
    </location>
</feature>
<protein>
    <recommendedName>
        <fullName evidence="9">Major facilitator superfamily (MFS) profile domain-containing protein</fullName>
    </recommendedName>
</protein>
<gene>
    <name evidence="10" type="ORF">GCM10023205_35580</name>
</gene>
<keyword evidence="5 8" id="KW-1133">Transmembrane helix</keyword>
<dbReference type="PANTHER" id="PTHR42718">
    <property type="entry name" value="MAJOR FACILITATOR SUPERFAMILY MULTIDRUG TRANSPORTER MFSC"/>
    <property type="match status" value="1"/>
</dbReference>
<dbReference type="Pfam" id="PF07690">
    <property type="entry name" value="MFS_1"/>
    <property type="match status" value="1"/>
</dbReference>
<dbReference type="PANTHER" id="PTHR42718:SF46">
    <property type="entry name" value="BLR6921 PROTEIN"/>
    <property type="match status" value="1"/>
</dbReference>
<keyword evidence="6 8" id="KW-0472">Membrane</keyword>
<evidence type="ECO:0000256" key="5">
    <source>
        <dbReference type="ARBA" id="ARBA00022989"/>
    </source>
</evidence>
<evidence type="ECO:0000256" key="2">
    <source>
        <dbReference type="ARBA" id="ARBA00022448"/>
    </source>
</evidence>
<keyword evidence="11" id="KW-1185">Reference proteome</keyword>
<dbReference type="RefSeq" id="WP_345676486.1">
    <property type="nucleotide sequence ID" value="NZ_BAABHS010000011.1"/>
</dbReference>
<feature type="transmembrane region" description="Helical" evidence="8">
    <location>
        <begin position="12"/>
        <end position="31"/>
    </location>
</feature>
<sequence>MDGVWGWTSGRAVACYLGGAVLLALFGVRALRIEDPLFDVRVMFGRALGPTLVVTVLGSFVLSAYAYLSALMLETPRQPGITYGFGLTAWEVATYQLPYALVAIVLGLTGGLLVRRYGPRATLRLAMASFAVSMTLLALFPSHTWQICLWSAIYGIGFALSPLSTAQLVVDAVPPEQTAVSTSVLGVARSLGSGVAVPVTGAILAHDVLRADPRTHQAVYTDGAFMWAFLSAAACAVAALVVAMFMRGPARHVASAPGVRGADSTSRAGVGS</sequence>
<evidence type="ECO:0000256" key="6">
    <source>
        <dbReference type="ARBA" id="ARBA00023136"/>
    </source>
</evidence>
<evidence type="ECO:0000313" key="10">
    <source>
        <dbReference type="EMBL" id="GAA4967528.1"/>
    </source>
</evidence>
<keyword evidence="7" id="KW-0046">Antibiotic resistance</keyword>
<dbReference type="SUPFAM" id="SSF103473">
    <property type="entry name" value="MFS general substrate transporter"/>
    <property type="match status" value="1"/>
</dbReference>
<keyword evidence="2" id="KW-0813">Transport</keyword>
<dbReference type="Gene3D" id="1.20.1250.20">
    <property type="entry name" value="MFS general substrate transporter like domains"/>
    <property type="match status" value="1"/>
</dbReference>
<evidence type="ECO:0000256" key="1">
    <source>
        <dbReference type="ARBA" id="ARBA00004651"/>
    </source>
</evidence>
<dbReference type="InterPro" id="IPR011701">
    <property type="entry name" value="MFS"/>
</dbReference>
<dbReference type="Proteomes" id="UP001500466">
    <property type="component" value="Unassembled WGS sequence"/>
</dbReference>
<organism evidence="10 11">
    <name type="scientific">Yinghuangia aomiensis</name>
    <dbReference type="NCBI Taxonomy" id="676205"/>
    <lineage>
        <taxon>Bacteria</taxon>
        <taxon>Bacillati</taxon>
        <taxon>Actinomycetota</taxon>
        <taxon>Actinomycetes</taxon>
        <taxon>Kitasatosporales</taxon>
        <taxon>Streptomycetaceae</taxon>
        <taxon>Yinghuangia</taxon>
    </lineage>
</organism>
<evidence type="ECO:0000256" key="7">
    <source>
        <dbReference type="ARBA" id="ARBA00023251"/>
    </source>
</evidence>
<evidence type="ECO:0000256" key="8">
    <source>
        <dbReference type="SAM" id="Phobius"/>
    </source>
</evidence>